<evidence type="ECO:0000313" key="3">
    <source>
        <dbReference type="Proteomes" id="UP001221757"/>
    </source>
</evidence>
<dbReference type="Proteomes" id="UP001221757">
    <property type="component" value="Unassembled WGS sequence"/>
</dbReference>
<name>A0AAD7BP97_MYCRO</name>
<evidence type="ECO:0000256" key="1">
    <source>
        <dbReference type="SAM" id="MobiDB-lite"/>
    </source>
</evidence>
<accession>A0AAD7BP97</accession>
<evidence type="ECO:0000313" key="2">
    <source>
        <dbReference type="EMBL" id="KAJ7626709.1"/>
    </source>
</evidence>
<reference evidence="2" key="1">
    <citation type="submission" date="2023-03" db="EMBL/GenBank/DDBJ databases">
        <title>Massive genome expansion in bonnet fungi (Mycena s.s.) driven by repeated elements and novel gene families across ecological guilds.</title>
        <authorList>
            <consortium name="Lawrence Berkeley National Laboratory"/>
            <person name="Harder C.B."/>
            <person name="Miyauchi S."/>
            <person name="Viragh M."/>
            <person name="Kuo A."/>
            <person name="Thoen E."/>
            <person name="Andreopoulos B."/>
            <person name="Lu D."/>
            <person name="Skrede I."/>
            <person name="Drula E."/>
            <person name="Henrissat B."/>
            <person name="Morin E."/>
            <person name="Kohler A."/>
            <person name="Barry K."/>
            <person name="LaButti K."/>
            <person name="Morin E."/>
            <person name="Salamov A."/>
            <person name="Lipzen A."/>
            <person name="Mereny Z."/>
            <person name="Hegedus B."/>
            <person name="Baldrian P."/>
            <person name="Stursova M."/>
            <person name="Weitz H."/>
            <person name="Taylor A."/>
            <person name="Grigoriev I.V."/>
            <person name="Nagy L.G."/>
            <person name="Martin F."/>
            <person name="Kauserud H."/>
        </authorList>
    </citation>
    <scope>NUCLEOTIDE SEQUENCE</scope>
    <source>
        <strain evidence="2">CBHHK067</strain>
    </source>
</reference>
<gene>
    <name evidence="2" type="ORF">B0H17DRAFT_1218567</name>
</gene>
<protein>
    <submittedName>
        <fullName evidence="2">Uncharacterized protein</fullName>
    </submittedName>
</protein>
<dbReference type="AlphaFoldDB" id="A0AAD7BP97"/>
<proteinExistence type="predicted"/>
<keyword evidence="3" id="KW-1185">Reference proteome</keyword>
<feature type="region of interest" description="Disordered" evidence="1">
    <location>
        <begin position="29"/>
        <end position="52"/>
    </location>
</feature>
<organism evidence="2 3">
    <name type="scientific">Mycena rosella</name>
    <name type="common">Pink bonnet</name>
    <name type="synonym">Agaricus rosellus</name>
    <dbReference type="NCBI Taxonomy" id="1033263"/>
    <lineage>
        <taxon>Eukaryota</taxon>
        <taxon>Fungi</taxon>
        <taxon>Dikarya</taxon>
        <taxon>Basidiomycota</taxon>
        <taxon>Agaricomycotina</taxon>
        <taxon>Agaricomycetes</taxon>
        <taxon>Agaricomycetidae</taxon>
        <taxon>Agaricales</taxon>
        <taxon>Marasmiineae</taxon>
        <taxon>Mycenaceae</taxon>
        <taxon>Mycena</taxon>
    </lineage>
</organism>
<comment type="caution">
    <text evidence="2">The sequence shown here is derived from an EMBL/GenBank/DDBJ whole genome shotgun (WGS) entry which is preliminary data.</text>
</comment>
<sequence length="216" mass="22949">MTLVPSHIPGVCSPQVPAAPAAAYLVTNQRGRSRASHPECGSSNANAAPRPQTALSAVPSFKAFPGASLSEHRTTSRTISGPHADPREPPSNDKVVYNAADAPPHDESARACPDWRGAFGIPAVKGTFVKWALQVSASKGLFEGDLIVYTLAAHLTTVGNIPVKYHFDPEESEDVPIPPIDAMILAYVELESDEDNNFILAADVHDAPILIQTTPK</sequence>
<feature type="region of interest" description="Disordered" evidence="1">
    <location>
        <begin position="66"/>
        <end position="96"/>
    </location>
</feature>
<dbReference type="EMBL" id="JARKIE010000577">
    <property type="protein sequence ID" value="KAJ7626709.1"/>
    <property type="molecule type" value="Genomic_DNA"/>
</dbReference>